<organism evidence="1 2">
    <name type="scientific">Batillaria attramentaria</name>
    <dbReference type="NCBI Taxonomy" id="370345"/>
    <lineage>
        <taxon>Eukaryota</taxon>
        <taxon>Metazoa</taxon>
        <taxon>Spiralia</taxon>
        <taxon>Lophotrochozoa</taxon>
        <taxon>Mollusca</taxon>
        <taxon>Gastropoda</taxon>
        <taxon>Caenogastropoda</taxon>
        <taxon>Sorbeoconcha</taxon>
        <taxon>Cerithioidea</taxon>
        <taxon>Batillariidae</taxon>
        <taxon>Batillaria</taxon>
    </lineage>
</organism>
<dbReference type="AlphaFoldDB" id="A0ABD0JD31"/>
<protein>
    <submittedName>
        <fullName evidence="1">Uncharacterized protein</fullName>
    </submittedName>
</protein>
<gene>
    <name evidence="1" type="ORF">BaRGS_00035985</name>
</gene>
<sequence length="89" mass="10079">MSITLPLALRIQCKKGGIGDFLSACLLTNTVTKMKNGLSQRGHFVPEELSQKKRSEQSTPLDYHSEIDGNVDAIFFFYFTREGLSFCDW</sequence>
<evidence type="ECO:0000313" key="1">
    <source>
        <dbReference type="EMBL" id="KAK7471379.1"/>
    </source>
</evidence>
<evidence type="ECO:0000313" key="2">
    <source>
        <dbReference type="Proteomes" id="UP001519460"/>
    </source>
</evidence>
<comment type="caution">
    <text evidence="1">The sequence shown here is derived from an EMBL/GenBank/DDBJ whole genome shotgun (WGS) entry which is preliminary data.</text>
</comment>
<proteinExistence type="predicted"/>
<dbReference type="EMBL" id="JACVVK020000495">
    <property type="protein sequence ID" value="KAK7471379.1"/>
    <property type="molecule type" value="Genomic_DNA"/>
</dbReference>
<name>A0ABD0JD31_9CAEN</name>
<reference evidence="1 2" key="1">
    <citation type="journal article" date="2023" name="Sci. Data">
        <title>Genome assembly of the Korean intertidal mud-creeper Batillaria attramentaria.</title>
        <authorList>
            <person name="Patra A.K."/>
            <person name="Ho P.T."/>
            <person name="Jun S."/>
            <person name="Lee S.J."/>
            <person name="Kim Y."/>
            <person name="Won Y.J."/>
        </authorList>
    </citation>
    <scope>NUCLEOTIDE SEQUENCE [LARGE SCALE GENOMIC DNA]</scope>
    <source>
        <strain evidence="1">Wonlab-2016</strain>
    </source>
</reference>
<keyword evidence="2" id="KW-1185">Reference proteome</keyword>
<accession>A0ABD0JD31</accession>
<dbReference type="Proteomes" id="UP001519460">
    <property type="component" value="Unassembled WGS sequence"/>
</dbReference>